<dbReference type="Proteomes" id="UP000327108">
    <property type="component" value="Unassembled WGS sequence"/>
</dbReference>
<keyword evidence="1" id="KW-0732">Signal</keyword>
<dbReference type="AlphaFoldDB" id="A0A5N1KBJ3"/>
<evidence type="ECO:0008006" key="4">
    <source>
        <dbReference type="Google" id="ProtNLM"/>
    </source>
</evidence>
<evidence type="ECO:0000256" key="1">
    <source>
        <dbReference type="SAM" id="SignalP"/>
    </source>
</evidence>
<sequence>MIRFLIKSVIWLSLAFMVMPHFFPADEKTPPQKAPVQAKGEPDSVDQLLANGKTALEIGKLCVNNPSFCENGTSILSNAASGMLQRSGGILEYLSDRFGAKQQAPLPDEPIIAKNELPAEPTQSPSHVVPIPTPRSVALRTLKAVPAKIESSEPL</sequence>
<comment type="caution">
    <text evidence="2">The sequence shown here is derived from an EMBL/GenBank/DDBJ whole genome shotgun (WGS) entry which is preliminary data.</text>
</comment>
<gene>
    <name evidence="2" type="ORF">F3W84_02870</name>
</gene>
<evidence type="ECO:0000313" key="2">
    <source>
        <dbReference type="EMBL" id="KAA9370595.1"/>
    </source>
</evidence>
<feature type="signal peptide" evidence="1">
    <location>
        <begin position="1"/>
        <end position="27"/>
    </location>
</feature>
<organism evidence="2 3">
    <name type="scientific">Ochrobactrum quorumnocens</name>
    <dbReference type="NCBI Taxonomy" id="271865"/>
    <lineage>
        <taxon>Bacteria</taxon>
        <taxon>Pseudomonadati</taxon>
        <taxon>Pseudomonadota</taxon>
        <taxon>Alphaproteobacteria</taxon>
        <taxon>Hyphomicrobiales</taxon>
        <taxon>Brucellaceae</taxon>
        <taxon>Brucella/Ochrobactrum group</taxon>
        <taxon>Ochrobactrum</taxon>
    </lineage>
</organism>
<dbReference type="RefSeq" id="WP_151091400.1">
    <property type="nucleotide sequence ID" value="NZ_JBLZNM010000010.1"/>
</dbReference>
<accession>A0A5N1KBJ3</accession>
<name>A0A5N1KBJ3_9HYPH</name>
<keyword evidence="3" id="KW-1185">Reference proteome</keyword>
<feature type="chain" id="PRO_5024425798" description="DUF5330 domain-containing protein" evidence="1">
    <location>
        <begin position="28"/>
        <end position="155"/>
    </location>
</feature>
<proteinExistence type="predicted"/>
<evidence type="ECO:0000313" key="3">
    <source>
        <dbReference type="Proteomes" id="UP000327108"/>
    </source>
</evidence>
<dbReference type="EMBL" id="VYXQ01000002">
    <property type="protein sequence ID" value="KAA9370595.1"/>
    <property type="molecule type" value="Genomic_DNA"/>
</dbReference>
<protein>
    <recommendedName>
        <fullName evidence="4">DUF5330 domain-containing protein</fullName>
    </recommendedName>
</protein>
<reference evidence="2 3" key="1">
    <citation type="submission" date="2019-09" db="EMBL/GenBank/DDBJ databases">
        <title>Biological control of the noxious weed angled onion (Allium triquetrum) thwarted by endophytic bacteria in Victoria, Australia.</title>
        <authorList>
            <person name="Tehranchian P."/>
            <person name="Adair R.J."/>
            <person name="Van T.H."/>
            <person name="Morrison P.D."/>
            <person name="Williams H."/>
            <person name="Lawrie A.C."/>
        </authorList>
    </citation>
    <scope>NUCLEOTIDE SEQUENCE [LARGE SCALE GENOMIC DNA]</scope>
    <source>
        <strain evidence="2 3">RPTAtOch1</strain>
    </source>
</reference>